<dbReference type="GO" id="GO:0009737">
    <property type="term" value="P:response to abscisic acid"/>
    <property type="evidence" value="ECO:0007669"/>
    <property type="project" value="UniProtKB-ARBA"/>
</dbReference>
<evidence type="ECO:0000259" key="22">
    <source>
        <dbReference type="PROSITE" id="PS50927"/>
    </source>
</evidence>
<keyword evidence="4" id="KW-0245">EGF-like domain</keyword>
<dbReference type="EC" id="2.7.11.1" evidence="18"/>
<comment type="catalytic activity">
    <reaction evidence="18">
        <text>L-threonyl-[protein] + ATP = O-phospho-L-threonyl-[protein] + ADP + H(+)</text>
        <dbReference type="Rhea" id="RHEA:46608"/>
        <dbReference type="Rhea" id="RHEA-COMP:11060"/>
        <dbReference type="Rhea" id="RHEA-COMP:11605"/>
        <dbReference type="ChEBI" id="CHEBI:15378"/>
        <dbReference type="ChEBI" id="CHEBI:30013"/>
        <dbReference type="ChEBI" id="CHEBI:30616"/>
        <dbReference type="ChEBI" id="CHEBI:61977"/>
        <dbReference type="ChEBI" id="CHEBI:456216"/>
        <dbReference type="EC" id="2.7.11.1"/>
    </reaction>
</comment>
<keyword evidence="16" id="KW-0675">Receptor</keyword>
<dbReference type="InterPro" id="IPR024171">
    <property type="entry name" value="SRK-like_kinase"/>
</dbReference>
<dbReference type="PROSITE" id="PS00107">
    <property type="entry name" value="PROTEIN_KINASE_ATP"/>
    <property type="match status" value="1"/>
</dbReference>
<accession>A0A8J5LFV6</accession>
<keyword evidence="6 18" id="KW-0808">Transferase</keyword>
<evidence type="ECO:0000313" key="23">
    <source>
        <dbReference type="EMBL" id="KAG6511093.1"/>
    </source>
</evidence>
<dbReference type="Pfam" id="PF01453">
    <property type="entry name" value="B_lectin"/>
    <property type="match status" value="1"/>
</dbReference>
<dbReference type="PROSITE" id="PS50011">
    <property type="entry name" value="PROTEIN_KINASE_DOM"/>
    <property type="match status" value="1"/>
</dbReference>
<keyword evidence="12 18" id="KW-0067">ATP-binding</keyword>
<keyword evidence="13" id="KW-1133">Transmembrane helix</keyword>
<evidence type="ECO:0000256" key="19">
    <source>
        <dbReference type="PROSITE-ProRule" id="PRU10141"/>
    </source>
</evidence>
<keyword evidence="14" id="KW-0472">Membrane</keyword>
<dbReference type="SMART" id="SM00220">
    <property type="entry name" value="S_TKc"/>
    <property type="match status" value="1"/>
</dbReference>
<evidence type="ECO:0000256" key="7">
    <source>
        <dbReference type="ARBA" id="ARBA00022692"/>
    </source>
</evidence>
<comment type="caution">
    <text evidence="23">The sequence shown here is derived from an EMBL/GenBank/DDBJ whole genome shotgun (WGS) entry which is preliminary data.</text>
</comment>
<sequence>MIQNISLVKGQTLTSTGELFQLGFFSLDDSSAKGYFGIWYCNLTPQEGTVVWIANRNMSVNTSMASFNLTSDGNLILFEEDRIVWSTGTRSQELNSARLQLSESGNLVLNDSNSILWQSFDHPSDSQTYLPGMKFGFVKQTNTSRRQVSWKNSTDPSPGDYIQMIRAQPIPDLITLNGSAKYHRGGLWKEYMISLPSTASSVRPTYVSNENEGYFTFSYTASPTPVLLRAVLCANGTFQTWFLDRSGKEEWQLLWSVPEDECDEYNRCGRNSVCTWNYYTVNCDCMDGFIKIVENGSEGGCQREKPLNCSSNQFSKVQNVKPPDPQNATARGNMSLDDCKNLIFVVGGYDLYIRLAGELDHPNQHEIRGTESLLFDLEAIRIATDNFSDRNKLGEGGFGSVYKGTLENGEHVAVKRLSRSSGQGLDELKNEVFLVAKLRHRNLVRLLGCCLDSEEKLLVYNYLANTSLDKFLFDNSKRKQLDWARRFKIIEGISRGLLYLHEDSPLKIIHRDLKASNILLDANMDPKISDFGLAKLFGVDETQGNTRRIAGTFGYMAPEYALHGLFSVKSDVYSYGVLVLEILTGQKNTGHRGSEYPIEIVTHVVWRHWTQGNALQVIDQDLVEQCQGPQILRCIHIGLLCVQEDPIQRPTMANVVLMLNSLFVSLPTPSAPAFLSNRNTNSESKDVPRRENSSRSKGILMKISENNVSISALEPR</sequence>
<keyword evidence="15" id="KW-1015">Disulfide bond</keyword>
<dbReference type="GO" id="GO:0048544">
    <property type="term" value="P:recognition of pollen"/>
    <property type="evidence" value="ECO:0007669"/>
    <property type="project" value="InterPro"/>
</dbReference>
<dbReference type="PROSITE" id="PS50927">
    <property type="entry name" value="BULB_LECTIN"/>
    <property type="match status" value="1"/>
</dbReference>
<dbReference type="InterPro" id="IPR008271">
    <property type="entry name" value="Ser/Thr_kinase_AS"/>
</dbReference>
<keyword evidence="5" id="KW-0597">Phosphoprotein</keyword>
<evidence type="ECO:0000256" key="15">
    <source>
        <dbReference type="ARBA" id="ARBA00023157"/>
    </source>
</evidence>
<keyword evidence="24" id="KW-1185">Reference proteome</keyword>
<evidence type="ECO:0000256" key="18">
    <source>
        <dbReference type="PIRNR" id="PIRNR000641"/>
    </source>
</evidence>
<protein>
    <recommendedName>
        <fullName evidence="18">Receptor-like serine/threonine-protein kinase</fullName>
        <ecNumber evidence="18">2.7.11.1</ecNumber>
    </recommendedName>
</protein>
<keyword evidence="8" id="KW-0732">Signal</keyword>
<evidence type="ECO:0000256" key="5">
    <source>
        <dbReference type="ARBA" id="ARBA00022553"/>
    </source>
</evidence>
<evidence type="ECO:0000256" key="13">
    <source>
        <dbReference type="ARBA" id="ARBA00022989"/>
    </source>
</evidence>
<dbReference type="Pfam" id="PF00954">
    <property type="entry name" value="S_locus_glycop"/>
    <property type="match status" value="1"/>
</dbReference>
<keyword evidence="9" id="KW-0677">Repeat</keyword>
<dbReference type="Gene3D" id="1.10.510.10">
    <property type="entry name" value="Transferase(Phosphotransferase) domain 1"/>
    <property type="match status" value="1"/>
</dbReference>
<evidence type="ECO:0000256" key="6">
    <source>
        <dbReference type="ARBA" id="ARBA00022679"/>
    </source>
</evidence>
<dbReference type="GO" id="GO:0004674">
    <property type="term" value="F:protein serine/threonine kinase activity"/>
    <property type="evidence" value="ECO:0007669"/>
    <property type="project" value="UniProtKB-KW"/>
</dbReference>
<dbReference type="InterPro" id="IPR017441">
    <property type="entry name" value="Protein_kinase_ATP_BS"/>
</dbReference>
<evidence type="ECO:0000256" key="17">
    <source>
        <dbReference type="ARBA" id="ARBA00023180"/>
    </source>
</evidence>
<dbReference type="FunFam" id="1.10.510.10:FF:000343">
    <property type="entry name" value="Cysteine-rich receptor-like protein kinase 28"/>
    <property type="match status" value="1"/>
</dbReference>
<dbReference type="CDD" id="cd00028">
    <property type="entry name" value="B_lectin"/>
    <property type="match status" value="1"/>
</dbReference>
<dbReference type="FunFam" id="3.30.200.20:FF:000142">
    <property type="entry name" value="Cysteine-rich receptor-like protein kinase 10"/>
    <property type="match status" value="1"/>
</dbReference>
<keyword evidence="7" id="KW-0812">Transmembrane</keyword>
<dbReference type="Gene3D" id="2.90.10.10">
    <property type="entry name" value="Bulb-type lectin domain"/>
    <property type="match status" value="1"/>
</dbReference>
<evidence type="ECO:0000256" key="14">
    <source>
        <dbReference type="ARBA" id="ARBA00023136"/>
    </source>
</evidence>
<dbReference type="InterPro" id="IPR036426">
    <property type="entry name" value="Bulb-type_lectin_dom_sf"/>
</dbReference>
<feature type="compositionally biased region" description="Basic and acidic residues" evidence="20">
    <location>
        <begin position="683"/>
        <end position="694"/>
    </location>
</feature>
<evidence type="ECO:0000256" key="1">
    <source>
        <dbReference type="ARBA" id="ARBA00004251"/>
    </source>
</evidence>
<evidence type="ECO:0000256" key="20">
    <source>
        <dbReference type="SAM" id="MobiDB-lite"/>
    </source>
</evidence>
<dbReference type="PANTHER" id="PTHR27002:SF1040">
    <property type="entry name" value="OS07G0538400 PROTEIN"/>
    <property type="match status" value="1"/>
</dbReference>
<feature type="binding site" evidence="19">
    <location>
        <position position="415"/>
    </location>
    <ligand>
        <name>ATP</name>
        <dbReference type="ChEBI" id="CHEBI:30616"/>
    </ligand>
</feature>
<dbReference type="InterPro" id="IPR001480">
    <property type="entry name" value="Bulb-type_lectin_dom"/>
</dbReference>
<evidence type="ECO:0000256" key="3">
    <source>
        <dbReference type="ARBA" id="ARBA00022527"/>
    </source>
</evidence>
<feature type="region of interest" description="Disordered" evidence="20">
    <location>
        <begin position="674"/>
        <end position="698"/>
    </location>
</feature>
<dbReference type="SUPFAM" id="SSF56112">
    <property type="entry name" value="Protein kinase-like (PK-like)"/>
    <property type="match status" value="1"/>
</dbReference>
<dbReference type="CDD" id="cd14066">
    <property type="entry name" value="STKc_IRAK"/>
    <property type="match status" value="1"/>
</dbReference>
<dbReference type="Pfam" id="PF07714">
    <property type="entry name" value="PK_Tyr_Ser-Thr"/>
    <property type="match status" value="1"/>
</dbReference>
<feature type="domain" description="Protein kinase" evidence="21">
    <location>
        <begin position="387"/>
        <end position="663"/>
    </location>
</feature>
<feature type="domain" description="Bulb-type lectin" evidence="22">
    <location>
        <begin position="1"/>
        <end position="122"/>
    </location>
</feature>
<dbReference type="AlphaFoldDB" id="A0A8J5LFV6"/>
<organism evidence="23 24">
    <name type="scientific">Zingiber officinale</name>
    <name type="common">Ginger</name>
    <name type="synonym">Amomum zingiber</name>
    <dbReference type="NCBI Taxonomy" id="94328"/>
    <lineage>
        <taxon>Eukaryota</taxon>
        <taxon>Viridiplantae</taxon>
        <taxon>Streptophyta</taxon>
        <taxon>Embryophyta</taxon>
        <taxon>Tracheophyta</taxon>
        <taxon>Spermatophyta</taxon>
        <taxon>Magnoliopsida</taxon>
        <taxon>Liliopsida</taxon>
        <taxon>Zingiberales</taxon>
        <taxon>Zingiberaceae</taxon>
        <taxon>Zingiber</taxon>
    </lineage>
</organism>
<evidence type="ECO:0000256" key="2">
    <source>
        <dbReference type="ARBA" id="ARBA00022475"/>
    </source>
</evidence>
<keyword evidence="17" id="KW-0325">Glycoprotein</keyword>
<dbReference type="GO" id="GO:0005524">
    <property type="term" value="F:ATP binding"/>
    <property type="evidence" value="ECO:0007669"/>
    <property type="project" value="UniProtKB-UniRule"/>
</dbReference>
<proteinExistence type="inferred from homology"/>
<dbReference type="PIRSF" id="PIRSF000641">
    <property type="entry name" value="SRK"/>
    <property type="match status" value="1"/>
</dbReference>
<evidence type="ECO:0000259" key="21">
    <source>
        <dbReference type="PROSITE" id="PS50011"/>
    </source>
</evidence>
<evidence type="ECO:0000256" key="10">
    <source>
        <dbReference type="ARBA" id="ARBA00022741"/>
    </source>
</evidence>
<gene>
    <name evidence="23" type="ORF">ZIOFF_029146</name>
</gene>
<evidence type="ECO:0000256" key="12">
    <source>
        <dbReference type="ARBA" id="ARBA00022840"/>
    </source>
</evidence>
<keyword evidence="10 18" id="KW-0547">Nucleotide-binding</keyword>
<dbReference type="PANTHER" id="PTHR27002">
    <property type="entry name" value="RECEPTOR-LIKE SERINE/THREONINE-PROTEIN KINASE SD1-8"/>
    <property type="match status" value="1"/>
</dbReference>
<evidence type="ECO:0000256" key="9">
    <source>
        <dbReference type="ARBA" id="ARBA00022737"/>
    </source>
</evidence>
<dbReference type="GO" id="GO:0051707">
    <property type="term" value="P:response to other organism"/>
    <property type="evidence" value="ECO:0007669"/>
    <property type="project" value="UniProtKB-ARBA"/>
</dbReference>
<evidence type="ECO:0000256" key="16">
    <source>
        <dbReference type="ARBA" id="ARBA00023170"/>
    </source>
</evidence>
<dbReference type="Gene3D" id="3.30.200.20">
    <property type="entry name" value="Phosphorylase Kinase, domain 1"/>
    <property type="match status" value="1"/>
</dbReference>
<keyword evidence="11 18" id="KW-0418">Kinase</keyword>
<dbReference type="InterPro" id="IPR011009">
    <property type="entry name" value="Kinase-like_dom_sf"/>
</dbReference>
<evidence type="ECO:0000256" key="4">
    <source>
        <dbReference type="ARBA" id="ARBA00022536"/>
    </source>
</evidence>
<dbReference type="InterPro" id="IPR000858">
    <property type="entry name" value="S_locus_glycoprot_dom"/>
</dbReference>
<evidence type="ECO:0000313" key="24">
    <source>
        <dbReference type="Proteomes" id="UP000734854"/>
    </source>
</evidence>
<dbReference type="InterPro" id="IPR001245">
    <property type="entry name" value="Ser-Thr/Tyr_kinase_cat_dom"/>
</dbReference>
<reference evidence="23 24" key="1">
    <citation type="submission" date="2020-08" db="EMBL/GenBank/DDBJ databases">
        <title>Plant Genome Project.</title>
        <authorList>
            <person name="Zhang R.-G."/>
        </authorList>
    </citation>
    <scope>NUCLEOTIDE SEQUENCE [LARGE SCALE GENOMIC DNA]</scope>
    <source>
        <tissue evidence="23">Rhizome</tissue>
    </source>
</reference>
<dbReference type="Proteomes" id="UP000734854">
    <property type="component" value="Unassembled WGS sequence"/>
</dbReference>
<comment type="similarity">
    <text evidence="18">Belongs to the protein kinase superfamily. Ser/Thr protein kinase family.</text>
</comment>
<keyword evidence="2" id="KW-1003">Cell membrane</keyword>
<evidence type="ECO:0000256" key="8">
    <source>
        <dbReference type="ARBA" id="ARBA00022729"/>
    </source>
</evidence>
<dbReference type="PROSITE" id="PS00108">
    <property type="entry name" value="PROTEIN_KINASE_ST"/>
    <property type="match status" value="1"/>
</dbReference>
<comment type="subcellular location">
    <subcellularLocation>
        <location evidence="1">Cell membrane</location>
        <topology evidence="1">Single-pass type I membrane protein</topology>
    </subcellularLocation>
</comment>
<dbReference type="SUPFAM" id="SSF51110">
    <property type="entry name" value="alpha-D-mannose-specific plant lectins"/>
    <property type="match status" value="1"/>
</dbReference>
<keyword evidence="3 18" id="KW-0723">Serine/threonine-protein kinase</keyword>
<evidence type="ECO:0000256" key="11">
    <source>
        <dbReference type="ARBA" id="ARBA00022777"/>
    </source>
</evidence>
<dbReference type="SMART" id="SM00108">
    <property type="entry name" value="B_lectin"/>
    <property type="match status" value="1"/>
</dbReference>
<dbReference type="EMBL" id="JACMSC010000008">
    <property type="protein sequence ID" value="KAG6511093.1"/>
    <property type="molecule type" value="Genomic_DNA"/>
</dbReference>
<dbReference type="InterPro" id="IPR000719">
    <property type="entry name" value="Prot_kinase_dom"/>
</dbReference>
<comment type="catalytic activity">
    <reaction evidence="18">
        <text>L-seryl-[protein] + ATP = O-phospho-L-seryl-[protein] + ADP + H(+)</text>
        <dbReference type="Rhea" id="RHEA:17989"/>
        <dbReference type="Rhea" id="RHEA-COMP:9863"/>
        <dbReference type="Rhea" id="RHEA-COMP:11604"/>
        <dbReference type="ChEBI" id="CHEBI:15378"/>
        <dbReference type="ChEBI" id="CHEBI:29999"/>
        <dbReference type="ChEBI" id="CHEBI:30616"/>
        <dbReference type="ChEBI" id="CHEBI:83421"/>
        <dbReference type="ChEBI" id="CHEBI:456216"/>
        <dbReference type="EC" id="2.7.11.1"/>
    </reaction>
</comment>
<name>A0A8J5LFV6_ZINOF</name>
<dbReference type="GO" id="GO:0005886">
    <property type="term" value="C:plasma membrane"/>
    <property type="evidence" value="ECO:0007669"/>
    <property type="project" value="UniProtKB-SubCell"/>
</dbReference>